<dbReference type="Gene3D" id="3.30.710.10">
    <property type="entry name" value="Potassium Channel Kv1.1, Chain A"/>
    <property type="match status" value="1"/>
</dbReference>
<dbReference type="PROSITE" id="PS50144">
    <property type="entry name" value="MATH"/>
    <property type="match status" value="1"/>
</dbReference>
<dbReference type="InterPro" id="IPR000210">
    <property type="entry name" value="BTB/POZ_dom"/>
</dbReference>
<dbReference type="InterPro" id="IPR008974">
    <property type="entry name" value="TRAF-like"/>
</dbReference>
<dbReference type="CDD" id="cd00121">
    <property type="entry name" value="MATH"/>
    <property type="match status" value="1"/>
</dbReference>
<dbReference type="SMART" id="SM00225">
    <property type="entry name" value="BTB"/>
    <property type="match status" value="1"/>
</dbReference>
<evidence type="ECO:0000256" key="1">
    <source>
        <dbReference type="ARBA" id="ARBA00004906"/>
    </source>
</evidence>
<sequence length="475" mass="52915">MSFAGVSVVADRRLLNRPSMASVIYSGKASSGSWWYHLLVVQGYSCTKDLPNGGRIKGRSFRAGGYRWVLEFYPNGDVRDTAGFMSVYLVLDQHVARSVKVHCQFSFIDELDKQVNRCIRASRARDFCANNRAWGRSQFIKQEDLEKSVHLKDDCFTIWCDFIIAEAAATTFIEVPPSNVCEHLNHLFATKVGADVTFKVGHETFSAHRNILAARSAVFGPMKEGTTTGAIQIQDMEPNAFNALLGFIYTDLMPKVMKVGGEAEEVGADEVTWLRHLLAAADRFDLQRLKLMCEGRLSEHINLSSVTVILGLAAQHHCRGLKEACLEFLKRSAGDDQGHAGDLHGNVAVKQDPEGLALFTPLENLISNTPTGIRKLTDDQTKKAWSLQSVSDSSSTMTHSEFNQVSSRLSEALWIEFASERIKNPDTPGSRLFLPNCRNKHLQGDRKEQATELNQTGPFEQQKGFISKGSLPRRF</sequence>
<dbReference type="Pfam" id="PF00651">
    <property type="entry name" value="BTB"/>
    <property type="match status" value="1"/>
</dbReference>
<evidence type="ECO:0000313" key="3">
    <source>
        <dbReference type="EnsemblPlants" id="EMT24991"/>
    </source>
</evidence>
<comment type="similarity">
    <text evidence="2">Belongs to the Tdpoz family.</text>
</comment>
<name>M8CN94_AEGTA</name>
<organism evidence="3">
    <name type="scientific">Aegilops tauschii</name>
    <name type="common">Tausch's goatgrass</name>
    <name type="synonym">Aegilops squarrosa</name>
    <dbReference type="NCBI Taxonomy" id="37682"/>
    <lineage>
        <taxon>Eukaryota</taxon>
        <taxon>Viridiplantae</taxon>
        <taxon>Streptophyta</taxon>
        <taxon>Embryophyta</taxon>
        <taxon>Tracheophyta</taxon>
        <taxon>Spermatophyta</taxon>
        <taxon>Magnoliopsida</taxon>
        <taxon>Liliopsida</taxon>
        <taxon>Poales</taxon>
        <taxon>Poaceae</taxon>
        <taxon>BOP clade</taxon>
        <taxon>Pooideae</taxon>
        <taxon>Triticodae</taxon>
        <taxon>Triticeae</taxon>
        <taxon>Triticinae</taxon>
        <taxon>Aegilops</taxon>
    </lineage>
</organism>
<evidence type="ECO:0000256" key="2">
    <source>
        <dbReference type="ARBA" id="ARBA00010846"/>
    </source>
</evidence>
<proteinExistence type="inferred from homology"/>
<protein>
    <submittedName>
        <fullName evidence="3">Speckle-type POZ protein-like protein A</fullName>
    </submittedName>
</protein>
<dbReference type="InterPro" id="IPR056423">
    <property type="entry name" value="BACK_BPM_SPOP"/>
</dbReference>
<accession>M8CN94</accession>
<dbReference type="PROSITE" id="PS50097">
    <property type="entry name" value="BTB"/>
    <property type="match status" value="1"/>
</dbReference>
<reference evidence="3" key="1">
    <citation type="submission" date="2015-06" db="UniProtKB">
        <authorList>
            <consortium name="EnsemblPlants"/>
        </authorList>
    </citation>
    <scope>IDENTIFICATION</scope>
</reference>
<comment type="pathway">
    <text evidence="1">Protein modification; protein ubiquitination.</text>
</comment>
<dbReference type="Gene3D" id="2.60.210.10">
    <property type="entry name" value="Apoptosis, Tumor Necrosis Factor Receptor Associated Protein 2, Chain A"/>
    <property type="match status" value="1"/>
</dbReference>
<dbReference type="InterPro" id="IPR011333">
    <property type="entry name" value="SKP1/BTB/POZ_sf"/>
</dbReference>
<dbReference type="InterPro" id="IPR002083">
    <property type="entry name" value="MATH/TRAF_dom"/>
</dbReference>
<dbReference type="PANTHER" id="PTHR26379">
    <property type="entry name" value="BTB/POZ AND MATH DOMAIN-CONTAINING PROTEIN 1"/>
    <property type="match status" value="1"/>
</dbReference>
<dbReference type="PANTHER" id="PTHR26379:SF479">
    <property type="entry name" value="MATH DOMAIN-CONTAINING PROTEIN"/>
    <property type="match status" value="1"/>
</dbReference>
<dbReference type="SUPFAM" id="SSF49599">
    <property type="entry name" value="TRAF domain-like"/>
    <property type="match status" value="1"/>
</dbReference>
<dbReference type="AlphaFoldDB" id="M8CN94"/>
<dbReference type="SUPFAM" id="SSF54695">
    <property type="entry name" value="POZ domain"/>
    <property type="match status" value="1"/>
</dbReference>
<dbReference type="EnsemblPlants" id="EMT24991">
    <property type="protein sequence ID" value="EMT24991"/>
    <property type="gene ID" value="F775_19728"/>
</dbReference>
<dbReference type="Pfam" id="PF22486">
    <property type="entry name" value="MATH_2"/>
    <property type="match status" value="1"/>
</dbReference>
<dbReference type="Pfam" id="PF24570">
    <property type="entry name" value="BACK_BPM_SPOP"/>
    <property type="match status" value="1"/>
</dbReference>
<dbReference type="InterPro" id="IPR045005">
    <property type="entry name" value="BPM1-6"/>
</dbReference>
<dbReference type="GO" id="GO:0016567">
    <property type="term" value="P:protein ubiquitination"/>
    <property type="evidence" value="ECO:0007669"/>
    <property type="project" value="InterPro"/>
</dbReference>